<sequence>MMDLILEDIGGIDWVATRIAQARLETRFFKRHGHAREVLEFFSTKTLLLPVETRFGTNVIMTTRLVDLRGKLMQLVGNDRWRETVWSTSTIRKDATEVTACIGSPPWWEDLRALCKMLEPIMDMLKLVDSDTRLISKILRRYEVMIASCLSACRDLDREQQDAILEVFDKRRTMFRTPAHTAAMLLDLEFRDPTLNDDQEVQQGLIETLVQFGYAEGSVQHEEETAPDVVAADVDKEMRRDGTMCVAAQCSLARTLITDGSVPARSTGSHYEHRGSSAAHRVAEGAIARGVEGEHRGHAPPHTHGADSVVHGVAASTALPTVSFYDGVTRDWRAGYEGHASACGLTNVRAGMRSIGRVDGTSHDSMRAYEERHGKPLRSKTTIVHDTRTATARLSRARKKRTGTSIPYHRHRPPPTFRARAPTTQIPATGGAVADGGTAQCRSGRVEKRRGNVVIYHDDNSTAAEAGETTGANDPGHSDYVPRRPVADGDDGGG</sequence>
<feature type="region of interest" description="Disordered" evidence="1">
    <location>
        <begin position="390"/>
        <end position="420"/>
    </location>
</feature>
<feature type="compositionally biased region" description="Basic residues" evidence="1">
    <location>
        <begin position="395"/>
        <end position="413"/>
    </location>
</feature>
<dbReference type="InterPro" id="IPR012337">
    <property type="entry name" value="RNaseH-like_sf"/>
</dbReference>
<evidence type="ECO:0000313" key="3">
    <source>
        <dbReference type="Proteomes" id="UP000265515"/>
    </source>
</evidence>
<name>A0A388L9R8_CHABU</name>
<feature type="compositionally biased region" description="Basic and acidic residues" evidence="1">
    <location>
        <begin position="476"/>
        <end position="487"/>
    </location>
</feature>
<dbReference type="EMBL" id="BFEA01000310">
    <property type="protein sequence ID" value="GBG79051.1"/>
    <property type="molecule type" value="Genomic_DNA"/>
</dbReference>
<protein>
    <submittedName>
        <fullName evidence="2">Uncharacterized protein</fullName>
    </submittedName>
</protein>
<gene>
    <name evidence="2" type="ORF">CBR_g28765</name>
</gene>
<dbReference type="AlphaFoldDB" id="A0A388L9R8"/>
<dbReference type="SUPFAM" id="SSF53098">
    <property type="entry name" value="Ribonuclease H-like"/>
    <property type="match status" value="1"/>
</dbReference>
<evidence type="ECO:0000256" key="1">
    <source>
        <dbReference type="SAM" id="MobiDB-lite"/>
    </source>
</evidence>
<accession>A0A388L9R8</accession>
<keyword evidence="3" id="KW-1185">Reference proteome</keyword>
<dbReference type="Gramene" id="GBG79051">
    <property type="protein sequence ID" value="GBG79051"/>
    <property type="gene ID" value="CBR_g28765"/>
</dbReference>
<reference evidence="2 3" key="1">
    <citation type="journal article" date="2018" name="Cell">
        <title>The Chara Genome: Secondary Complexity and Implications for Plant Terrestrialization.</title>
        <authorList>
            <person name="Nishiyama T."/>
            <person name="Sakayama H."/>
            <person name="Vries J.D."/>
            <person name="Buschmann H."/>
            <person name="Saint-Marcoux D."/>
            <person name="Ullrich K.K."/>
            <person name="Haas F.B."/>
            <person name="Vanderstraeten L."/>
            <person name="Becker D."/>
            <person name="Lang D."/>
            <person name="Vosolsobe S."/>
            <person name="Rombauts S."/>
            <person name="Wilhelmsson P.K.I."/>
            <person name="Janitza P."/>
            <person name="Kern R."/>
            <person name="Heyl A."/>
            <person name="Rumpler F."/>
            <person name="Villalobos L.I.A.C."/>
            <person name="Clay J.M."/>
            <person name="Skokan R."/>
            <person name="Toyoda A."/>
            <person name="Suzuki Y."/>
            <person name="Kagoshima H."/>
            <person name="Schijlen E."/>
            <person name="Tajeshwar N."/>
            <person name="Catarino B."/>
            <person name="Hetherington A.J."/>
            <person name="Saltykova A."/>
            <person name="Bonnot C."/>
            <person name="Breuninger H."/>
            <person name="Symeonidi A."/>
            <person name="Radhakrishnan G.V."/>
            <person name="Van Nieuwerburgh F."/>
            <person name="Deforce D."/>
            <person name="Chang C."/>
            <person name="Karol K.G."/>
            <person name="Hedrich R."/>
            <person name="Ulvskov P."/>
            <person name="Glockner G."/>
            <person name="Delwiche C.F."/>
            <person name="Petrasek J."/>
            <person name="Van de Peer Y."/>
            <person name="Friml J."/>
            <person name="Beilby M."/>
            <person name="Dolan L."/>
            <person name="Kohara Y."/>
            <person name="Sugano S."/>
            <person name="Fujiyama A."/>
            <person name="Delaux P.-M."/>
            <person name="Quint M."/>
            <person name="TheiBen G."/>
            <person name="Hagemann M."/>
            <person name="Harholt J."/>
            <person name="Dunand C."/>
            <person name="Zachgo S."/>
            <person name="Langdale J."/>
            <person name="Maumus F."/>
            <person name="Straeten D.V.D."/>
            <person name="Gould S.B."/>
            <person name="Rensing S.A."/>
        </authorList>
    </citation>
    <scope>NUCLEOTIDE SEQUENCE [LARGE SCALE GENOMIC DNA]</scope>
    <source>
        <strain evidence="2 3">S276</strain>
    </source>
</reference>
<comment type="caution">
    <text evidence="2">The sequence shown here is derived from an EMBL/GenBank/DDBJ whole genome shotgun (WGS) entry which is preliminary data.</text>
</comment>
<dbReference type="Proteomes" id="UP000265515">
    <property type="component" value="Unassembled WGS sequence"/>
</dbReference>
<proteinExistence type="predicted"/>
<evidence type="ECO:0000313" key="2">
    <source>
        <dbReference type="EMBL" id="GBG79051.1"/>
    </source>
</evidence>
<feature type="compositionally biased region" description="Low complexity" evidence="1">
    <location>
        <begin position="462"/>
        <end position="472"/>
    </location>
</feature>
<feature type="region of interest" description="Disordered" evidence="1">
    <location>
        <begin position="458"/>
        <end position="494"/>
    </location>
</feature>
<organism evidence="2 3">
    <name type="scientific">Chara braunii</name>
    <name type="common">Braun's stonewort</name>
    <dbReference type="NCBI Taxonomy" id="69332"/>
    <lineage>
        <taxon>Eukaryota</taxon>
        <taxon>Viridiplantae</taxon>
        <taxon>Streptophyta</taxon>
        <taxon>Charophyceae</taxon>
        <taxon>Charales</taxon>
        <taxon>Characeae</taxon>
        <taxon>Chara</taxon>
    </lineage>
</organism>